<dbReference type="EMBL" id="JASCZI010090622">
    <property type="protein sequence ID" value="MED6142742.1"/>
    <property type="molecule type" value="Genomic_DNA"/>
</dbReference>
<dbReference type="Proteomes" id="UP001341840">
    <property type="component" value="Unassembled WGS sequence"/>
</dbReference>
<keyword evidence="1" id="KW-0472">Membrane</keyword>
<comment type="caution">
    <text evidence="2">The sequence shown here is derived from an EMBL/GenBank/DDBJ whole genome shotgun (WGS) entry which is preliminary data.</text>
</comment>
<evidence type="ECO:0000313" key="3">
    <source>
        <dbReference type="Proteomes" id="UP001341840"/>
    </source>
</evidence>
<gene>
    <name evidence="2" type="ORF">PIB30_000304</name>
</gene>
<feature type="transmembrane region" description="Helical" evidence="1">
    <location>
        <begin position="15"/>
        <end position="34"/>
    </location>
</feature>
<feature type="transmembrane region" description="Helical" evidence="1">
    <location>
        <begin position="55"/>
        <end position="76"/>
    </location>
</feature>
<feature type="transmembrane region" description="Helical" evidence="1">
    <location>
        <begin position="82"/>
        <end position="104"/>
    </location>
</feature>
<proteinExistence type="predicted"/>
<name>A0ABU6T248_9FABA</name>
<reference evidence="2 3" key="1">
    <citation type="journal article" date="2023" name="Plants (Basel)">
        <title>Bridging the Gap: Combining Genomics and Transcriptomics Approaches to Understand Stylosanthes scabra, an Orphan Legume from the Brazilian Caatinga.</title>
        <authorList>
            <person name="Ferreira-Neto J.R.C."/>
            <person name="da Silva M.D."/>
            <person name="Binneck E."/>
            <person name="de Melo N.F."/>
            <person name="da Silva R.H."/>
            <person name="de Melo A.L.T.M."/>
            <person name="Pandolfi V."/>
            <person name="Bustamante F.O."/>
            <person name="Brasileiro-Vidal A.C."/>
            <person name="Benko-Iseppon A.M."/>
        </authorList>
    </citation>
    <scope>NUCLEOTIDE SEQUENCE [LARGE SCALE GENOMIC DNA]</scope>
    <source>
        <tissue evidence="2">Leaves</tissue>
    </source>
</reference>
<keyword evidence="1" id="KW-0812">Transmembrane</keyword>
<organism evidence="2 3">
    <name type="scientific">Stylosanthes scabra</name>
    <dbReference type="NCBI Taxonomy" id="79078"/>
    <lineage>
        <taxon>Eukaryota</taxon>
        <taxon>Viridiplantae</taxon>
        <taxon>Streptophyta</taxon>
        <taxon>Embryophyta</taxon>
        <taxon>Tracheophyta</taxon>
        <taxon>Spermatophyta</taxon>
        <taxon>Magnoliopsida</taxon>
        <taxon>eudicotyledons</taxon>
        <taxon>Gunneridae</taxon>
        <taxon>Pentapetalae</taxon>
        <taxon>rosids</taxon>
        <taxon>fabids</taxon>
        <taxon>Fabales</taxon>
        <taxon>Fabaceae</taxon>
        <taxon>Papilionoideae</taxon>
        <taxon>50 kb inversion clade</taxon>
        <taxon>dalbergioids sensu lato</taxon>
        <taxon>Dalbergieae</taxon>
        <taxon>Pterocarpus clade</taxon>
        <taxon>Stylosanthes</taxon>
    </lineage>
</organism>
<sequence>MCYTKVQLASPPVEFYMQIGIGGYVVCVSCTYCNSCSQTNSLQIILFNVPEDNSLCILIVYYCYCSSLVYMCTLMSNQSYFLLYFVFILLVFITEYWGNNVLFLM</sequence>
<keyword evidence="1" id="KW-1133">Transmembrane helix</keyword>
<evidence type="ECO:0000256" key="1">
    <source>
        <dbReference type="SAM" id="Phobius"/>
    </source>
</evidence>
<evidence type="ECO:0000313" key="2">
    <source>
        <dbReference type="EMBL" id="MED6142742.1"/>
    </source>
</evidence>
<accession>A0ABU6T248</accession>
<keyword evidence="3" id="KW-1185">Reference proteome</keyword>
<protein>
    <submittedName>
        <fullName evidence="2">Uncharacterized protein</fullName>
    </submittedName>
</protein>